<dbReference type="HOGENOM" id="CLU_2881438_0_0_6"/>
<evidence type="ECO:0000313" key="1">
    <source>
        <dbReference type="EMBL" id="KGI77085.1"/>
    </source>
</evidence>
<comment type="caution">
    <text evidence="1">The sequence shown here is derived from an EMBL/GenBank/DDBJ whole genome shotgun (WGS) entry which is preliminary data.</text>
</comment>
<gene>
    <name evidence="1" type="ORF">LF63_0112620</name>
</gene>
<keyword evidence="2" id="KW-1185">Reference proteome</keyword>
<proteinExistence type="predicted"/>
<organism evidence="1 2">
    <name type="scientific">Oleiagrimonas soli</name>
    <dbReference type="NCBI Taxonomy" id="1543381"/>
    <lineage>
        <taxon>Bacteria</taxon>
        <taxon>Pseudomonadati</taxon>
        <taxon>Pseudomonadota</taxon>
        <taxon>Gammaproteobacteria</taxon>
        <taxon>Lysobacterales</taxon>
        <taxon>Rhodanobacteraceae</taxon>
        <taxon>Oleiagrimonas</taxon>
    </lineage>
</organism>
<dbReference type="AlphaFoldDB" id="A0A099CVP3"/>
<name>A0A099CVP3_9GAMM</name>
<dbReference type="EMBL" id="JROI01000014">
    <property type="protein sequence ID" value="KGI77085.1"/>
    <property type="molecule type" value="Genomic_DNA"/>
</dbReference>
<sequence>MTAALARFAARAAELRRTRCRPRQARLVDGDQASRTLRSGFMNRTPEIVRPFTTVDPMPATSD</sequence>
<reference evidence="1 2" key="1">
    <citation type="submission" date="2014-09" db="EMBL/GenBank/DDBJ databases">
        <title>Xanthomonadaceae 3.5X direct submission.</title>
        <authorList>
            <person name="Fang T."/>
            <person name="Wang H."/>
        </authorList>
    </citation>
    <scope>NUCLEOTIDE SEQUENCE [LARGE SCALE GENOMIC DNA]</scope>
    <source>
        <strain evidence="1 2">3.5X</strain>
    </source>
</reference>
<accession>A0A099CVP3</accession>
<evidence type="ECO:0000313" key="2">
    <source>
        <dbReference type="Proteomes" id="UP000029708"/>
    </source>
</evidence>
<protein>
    <submittedName>
        <fullName evidence="1">Uncharacterized protein</fullName>
    </submittedName>
</protein>
<dbReference type="Proteomes" id="UP000029708">
    <property type="component" value="Unassembled WGS sequence"/>
</dbReference>
<dbReference type="STRING" id="1543381.LF63_0112620"/>